<dbReference type="GO" id="GO:0016787">
    <property type="term" value="F:hydrolase activity"/>
    <property type="evidence" value="ECO:0007669"/>
    <property type="project" value="UniProtKB-KW"/>
</dbReference>
<dbReference type="AlphaFoldDB" id="A0A9D2Q3L0"/>
<organism evidence="3 4">
    <name type="scientific">Candidatus Brachybacterium intestinipullorum</name>
    <dbReference type="NCBI Taxonomy" id="2838512"/>
    <lineage>
        <taxon>Bacteria</taxon>
        <taxon>Bacillati</taxon>
        <taxon>Actinomycetota</taxon>
        <taxon>Actinomycetes</taxon>
        <taxon>Micrococcales</taxon>
        <taxon>Dermabacteraceae</taxon>
        <taxon>Brachybacterium</taxon>
    </lineage>
</organism>
<dbReference type="PRINTS" id="PR00111">
    <property type="entry name" value="ABHYDROLASE"/>
</dbReference>
<reference evidence="3" key="1">
    <citation type="journal article" date="2021" name="PeerJ">
        <title>Extensive microbial diversity within the chicken gut microbiome revealed by metagenomics and culture.</title>
        <authorList>
            <person name="Gilroy R."/>
            <person name="Ravi A."/>
            <person name="Getino M."/>
            <person name="Pursley I."/>
            <person name="Horton D.L."/>
            <person name="Alikhan N.F."/>
            <person name="Baker D."/>
            <person name="Gharbi K."/>
            <person name="Hall N."/>
            <person name="Watson M."/>
            <person name="Adriaenssens E.M."/>
            <person name="Foster-Nyarko E."/>
            <person name="Jarju S."/>
            <person name="Secka A."/>
            <person name="Antonio M."/>
            <person name="Oren A."/>
            <person name="Chaudhuri R.R."/>
            <person name="La Ragione R."/>
            <person name="Hildebrand F."/>
            <person name="Pallen M.J."/>
        </authorList>
    </citation>
    <scope>NUCLEOTIDE SEQUENCE</scope>
    <source>
        <strain evidence="3">CHK130-7132</strain>
    </source>
</reference>
<evidence type="ECO:0000259" key="2">
    <source>
        <dbReference type="Pfam" id="PF12697"/>
    </source>
</evidence>
<dbReference type="Pfam" id="PF12697">
    <property type="entry name" value="Abhydrolase_6"/>
    <property type="match status" value="1"/>
</dbReference>
<dbReference type="InterPro" id="IPR000073">
    <property type="entry name" value="AB_hydrolase_1"/>
</dbReference>
<feature type="domain" description="AB hydrolase-1" evidence="2">
    <location>
        <begin position="28"/>
        <end position="270"/>
    </location>
</feature>
<evidence type="ECO:0000313" key="4">
    <source>
        <dbReference type="Proteomes" id="UP000823854"/>
    </source>
</evidence>
<protein>
    <submittedName>
        <fullName evidence="3">Alpha/beta hydrolase</fullName>
    </submittedName>
</protein>
<sequence length="278" mass="29740">MIPAATHLDLPDQRISYRSSGTPGGPPLLLLHGGAVDSRMWGPQLDAFPERRVLAPDARGHGGSSDAEAPYRLVDDVIALMDALGIRRVVAAGVSMGGGSAVDLALEFPERVAAVVCSGTGTSEPEFTDPWALQAFADWRAAEQGTDAEAWIEVFQRFTAGPHRTREQVDPEVWELVEDMARDTLAQHLRLGPDGLPLPPVPPIPVTGTWKRLGEITVPVLTVSGALDGDDHRAMGERLARSVGGPARHVEIPGAAHYPNLEAPEAFNDAVRELLDVL</sequence>
<dbReference type="PANTHER" id="PTHR43798">
    <property type="entry name" value="MONOACYLGLYCEROL LIPASE"/>
    <property type="match status" value="1"/>
</dbReference>
<dbReference type="InterPro" id="IPR029058">
    <property type="entry name" value="AB_hydrolase_fold"/>
</dbReference>
<name>A0A9D2Q3L0_9MICO</name>
<evidence type="ECO:0000256" key="1">
    <source>
        <dbReference type="ARBA" id="ARBA00022801"/>
    </source>
</evidence>
<dbReference type="InterPro" id="IPR050266">
    <property type="entry name" value="AB_hydrolase_sf"/>
</dbReference>
<accession>A0A9D2Q3L0</accession>
<dbReference type="Proteomes" id="UP000823854">
    <property type="component" value="Unassembled WGS sequence"/>
</dbReference>
<dbReference type="InterPro" id="IPR000639">
    <property type="entry name" value="Epox_hydrolase-like"/>
</dbReference>
<reference evidence="3" key="2">
    <citation type="submission" date="2021-04" db="EMBL/GenBank/DDBJ databases">
        <authorList>
            <person name="Gilroy R."/>
        </authorList>
    </citation>
    <scope>NUCLEOTIDE SEQUENCE</scope>
    <source>
        <strain evidence="3">CHK130-7132</strain>
    </source>
</reference>
<proteinExistence type="predicted"/>
<evidence type="ECO:0000313" key="3">
    <source>
        <dbReference type="EMBL" id="HJC70260.1"/>
    </source>
</evidence>
<dbReference type="PRINTS" id="PR00412">
    <property type="entry name" value="EPOXHYDRLASE"/>
</dbReference>
<gene>
    <name evidence="3" type="ORF">H9932_11400</name>
</gene>
<comment type="caution">
    <text evidence="3">The sequence shown here is derived from an EMBL/GenBank/DDBJ whole genome shotgun (WGS) entry which is preliminary data.</text>
</comment>
<dbReference type="PANTHER" id="PTHR43798:SF31">
    <property type="entry name" value="AB HYDROLASE SUPERFAMILY PROTEIN YCLE"/>
    <property type="match status" value="1"/>
</dbReference>
<dbReference type="GO" id="GO:0016020">
    <property type="term" value="C:membrane"/>
    <property type="evidence" value="ECO:0007669"/>
    <property type="project" value="TreeGrafter"/>
</dbReference>
<dbReference type="SUPFAM" id="SSF53474">
    <property type="entry name" value="alpha/beta-Hydrolases"/>
    <property type="match status" value="1"/>
</dbReference>
<dbReference type="Gene3D" id="3.40.50.1820">
    <property type="entry name" value="alpha/beta hydrolase"/>
    <property type="match status" value="1"/>
</dbReference>
<dbReference type="EMBL" id="DWWC01000232">
    <property type="protein sequence ID" value="HJC70260.1"/>
    <property type="molecule type" value="Genomic_DNA"/>
</dbReference>
<keyword evidence="1 3" id="KW-0378">Hydrolase</keyword>